<dbReference type="Pfam" id="PF07261">
    <property type="entry name" value="DnaB_2"/>
    <property type="match status" value="2"/>
</dbReference>
<reference evidence="4" key="1">
    <citation type="submission" date="2020-08" db="EMBL/GenBank/DDBJ databases">
        <title>Genome public.</title>
        <authorList>
            <person name="Liu C."/>
            <person name="Sun Q."/>
        </authorList>
    </citation>
    <scope>NUCLEOTIDE SEQUENCE</scope>
    <source>
        <strain evidence="4">NSJ-33</strain>
    </source>
</reference>
<dbReference type="InterPro" id="IPR017019">
    <property type="entry name" value="DNA_replication_prd_bac"/>
</dbReference>
<dbReference type="InterPro" id="IPR053162">
    <property type="entry name" value="DnaD"/>
</dbReference>
<dbReference type="PIRSF" id="PIRSF033722">
    <property type="entry name" value="DnaD_CA_C3587_prd"/>
    <property type="match status" value="1"/>
</dbReference>
<evidence type="ECO:0000256" key="1">
    <source>
        <dbReference type="ARBA" id="ARBA00093462"/>
    </source>
</evidence>
<evidence type="ECO:0000256" key="2">
    <source>
        <dbReference type="SAM" id="MobiDB-lite"/>
    </source>
</evidence>
<dbReference type="Proteomes" id="UP000610760">
    <property type="component" value="Unassembled WGS sequence"/>
</dbReference>
<evidence type="ECO:0000259" key="3">
    <source>
        <dbReference type="Pfam" id="PF07261"/>
    </source>
</evidence>
<accession>A0A926DZE6</accession>
<gene>
    <name evidence="4" type="ORF">H8710_01290</name>
</gene>
<dbReference type="EMBL" id="JACRSV010000001">
    <property type="protein sequence ID" value="MBC8558694.1"/>
    <property type="molecule type" value="Genomic_DNA"/>
</dbReference>
<dbReference type="InterPro" id="IPR034829">
    <property type="entry name" value="DnaD-like_sf"/>
</dbReference>
<feature type="domain" description="DnaB/C C-terminal" evidence="3">
    <location>
        <begin position="134"/>
        <end position="199"/>
    </location>
</feature>
<dbReference type="SUPFAM" id="SSF158499">
    <property type="entry name" value="DnaD domain-like"/>
    <property type="match status" value="2"/>
</dbReference>
<sequence length="315" mass="35294">MGIQLNGGNCSSFIAVPADVIDKHLASASGIYIKVLLAVIRLNAVDSKKLSKLLAVPESDVKEAVGYWKANGVLDESPSSQKFSEAPAAAEKTPKRRTQPIAMTPEDISAATVEEQSEHDPQIKFLLCTSECLYGRPLTSAEQKGLVYIHEYMGLPADVIIMAVEYCISIEKPHFNYIQKMCAQWADDEINTHTRAEAAIKQLSSYKSREGMVRSAFGIQERALTAANKKYINQWFDDGFDIEMIKIAYERTVDRINKVSFPYINKILQSWKENGIFAPTDLTTKESPRSYQKGQKPDASYDLDEFERLGFHVPK</sequence>
<evidence type="ECO:0000313" key="4">
    <source>
        <dbReference type="EMBL" id="MBC8558694.1"/>
    </source>
</evidence>
<protein>
    <submittedName>
        <fullName evidence="4">DnaD domain protein</fullName>
    </submittedName>
</protein>
<feature type="domain" description="DnaB/C C-terminal" evidence="3">
    <location>
        <begin position="222"/>
        <end position="279"/>
    </location>
</feature>
<organism evidence="4 5">
    <name type="scientific">Fumia xinanensis</name>
    <dbReference type="NCBI Taxonomy" id="2763659"/>
    <lineage>
        <taxon>Bacteria</taxon>
        <taxon>Bacillati</taxon>
        <taxon>Bacillota</taxon>
        <taxon>Clostridia</taxon>
        <taxon>Eubacteriales</taxon>
        <taxon>Oscillospiraceae</taxon>
        <taxon>Fumia</taxon>
    </lineage>
</organism>
<keyword evidence="5" id="KW-1185">Reference proteome</keyword>
<dbReference type="InterPro" id="IPR006343">
    <property type="entry name" value="DnaB/C_C"/>
</dbReference>
<dbReference type="PANTHER" id="PTHR37293">
    <property type="entry name" value="PHAGE REPLICATION PROTEIN-RELATED"/>
    <property type="match status" value="1"/>
</dbReference>
<dbReference type="PANTHER" id="PTHR37293:SF7">
    <property type="entry name" value="HYPOTHETICAL PHAGE PROTEIN"/>
    <property type="match status" value="1"/>
</dbReference>
<name>A0A926DZE6_9FIRM</name>
<evidence type="ECO:0000313" key="5">
    <source>
        <dbReference type="Proteomes" id="UP000610760"/>
    </source>
</evidence>
<comment type="similarity">
    <text evidence="1">Belongs to the DnaB/DnaD family.</text>
</comment>
<dbReference type="NCBIfam" id="TIGR01446">
    <property type="entry name" value="DnaD_dom"/>
    <property type="match status" value="2"/>
</dbReference>
<dbReference type="RefSeq" id="WP_249293581.1">
    <property type="nucleotide sequence ID" value="NZ_JACRSV010000001.1"/>
</dbReference>
<feature type="region of interest" description="Disordered" evidence="2">
    <location>
        <begin position="76"/>
        <end position="101"/>
    </location>
</feature>
<comment type="caution">
    <text evidence="4">The sequence shown here is derived from an EMBL/GenBank/DDBJ whole genome shotgun (WGS) entry which is preliminary data.</text>
</comment>
<dbReference type="AlphaFoldDB" id="A0A926DZE6"/>
<proteinExistence type="inferred from homology"/>
<dbReference type="Gene3D" id="1.10.10.630">
    <property type="entry name" value="DnaD domain-like"/>
    <property type="match status" value="2"/>
</dbReference>